<dbReference type="Gene3D" id="2.60.300.12">
    <property type="entry name" value="HesB-like domain"/>
    <property type="match status" value="1"/>
</dbReference>
<gene>
    <name evidence="2" type="ORF">FC82_GL002015</name>
</gene>
<sequence>MTKHLELTQGAIDKIKSHLTDDTRLLLSYDDGVGPYSHHGLVALQVSFQLVLINKDMPYNDYDKELDSNLGTIYFKGYSEKFLGDNMKLTLQPRYNTLVLADDNDEIDENVEIVDERTH</sequence>
<dbReference type="PATRIC" id="fig|1423733.4.peg.2118"/>
<dbReference type="InterPro" id="IPR035903">
    <property type="entry name" value="HesB-like_dom_sf"/>
</dbReference>
<proteinExistence type="predicted"/>
<dbReference type="Pfam" id="PF01521">
    <property type="entry name" value="Fe-S_biosyn"/>
    <property type="match status" value="1"/>
</dbReference>
<evidence type="ECO:0000313" key="3">
    <source>
        <dbReference type="Proteomes" id="UP000051845"/>
    </source>
</evidence>
<evidence type="ECO:0000313" key="2">
    <source>
        <dbReference type="EMBL" id="KRM75864.1"/>
    </source>
</evidence>
<reference evidence="2 3" key="1">
    <citation type="journal article" date="2015" name="Genome Announc.">
        <title>Expanding the biotechnology potential of lactobacilli through comparative genomics of 213 strains and associated genera.</title>
        <authorList>
            <person name="Sun Z."/>
            <person name="Harris H.M."/>
            <person name="McCann A."/>
            <person name="Guo C."/>
            <person name="Argimon S."/>
            <person name="Zhang W."/>
            <person name="Yang X."/>
            <person name="Jeffery I.B."/>
            <person name="Cooney J.C."/>
            <person name="Kagawa T.F."/>
            <person name="Liu W."/>
            <person name="Song Y."/>
            <person name="Salvetti E."/>
            <person name="Wrobel A."/>
            <person name="Rasinkangas P."/>
            <person name="Parkhill J."/>
            <person name="Rea M.C."/>
            <person name="O'Sullivan O."/>
            <person name="Ritari J."/>
            <person name="Douillard F.P."/>
            <person name="Paul Ross R."/>
            <person name="Yang R."/>
            <person name="Briner A.E."/>
            <person name="Felis G.E."/>
            <person name="de Vos W.M."/>
            <person name="Barrangou R."/>
            <person name="Klaenhammer T.R."/>
            <person name="Caufield P.W."/>
            <person name="Cui Y."/>
            <person name="Zhang H."/>
            <person name="O'Toole P.W."/>
        </authorList>
    </citation>
    <scope>NUCLEOTIDE SEQUENCE [LARGE SCALE GENOMIC DNA]</scope>
    <source>
        <strain evidence="2 3">DSM 20515</strain>
    </source>
</reference>
<comment type="caution">
    <text evidence="2">The sequence shown here is derived from an EMBL/GenBank/DDBJ whole genome shotgun (WGS) entry which is preliminary data.</text>
</comment>
<name>A0A0R2B997_SECCO</name>
<organism evidence="2 3">
    <name type="scientific">Secundilactobacillus collinoides DSM 20515 = JCM 1123</name>
    <dbReference type="NCBI Taxonomy" id="1423733"/>
    <lineage>
        <taxon>Bacteria</taxon>
        <taxon>Bacillati</taxon>
        <taxon>Bacillota</taxon>
        <taxon>Bacilli</taxon>
        <taxon>Lactobacillales</taxon>
        <taxon>Lactobacillaceae</taxon>
        <taxon>Secundilactobacillus</taxon>
    </lineage>
</organism>
<dbReference type="SUPFAM" id="SSF89360">
    <property type="entry name" value="HesB-like domain"/>
    <property type="match status" value="1"/>
</dbReference>
<feature type="domain" description="Core" evidence="1">
    <location>
        <begin position="4"/>
        <end position="115"/>
    </location>
</feature>
<dbReference type="Proteomes" id="UP000051845">
    <property type="component" value="Unassembled WGS sequence"/>
</dbReference>
<dbReference type="InterPro" id="IPR000361">
    <property type="entry name" value="ATAP_core_dom"/>
</dbReference>
<dbReference type="AlphaFoldDB" id="A0A0R2B997"/>
<evidence type="ECO:0000259" key="1">
    <source>
        <dbReference type="Pfam" id="PF01521"/>
    </source>
</evidence>
<accession>A0A0R2B997</accession>
<dbReference type="RefSeq" id="WP_054758836.1">
    <property type="nucleotide sequence ID" value="NZ_AYYR01000043.1"/>
</dbReference>
<protein>
    <recommendedName>
        <fullName evidence="1">Core domain-containing protein</fullName>
    </recommendedName>
</protein>
<dbReference type="STRING" id="33960.TY91_13030"/>
<dbReference type="EMBL" id="AYYR01000043">
    <property type="protein sequence ID" value="KRM75864.1"/>
    <property type="molecule type" value="Genomic_DNA"/>
</dbReference>